<dbReference type="AlphaFoldDB" id="A0A817FB35"/>
<sequence>MTVNVEENCHHFCPNGLFVADDLGNNVSLAARDDNDITTKSVDKEHGNGRQLNKYLLQRRLKYAAPRCRFLVRDRPVDSYESMMSNEEKTVMLCVKKRSRGAQEI</sequence>
<keyword evidence="2" id="KW-1185">Reference proteome</keyword>
<dbReference type="EMBL" id="CAJNVT010000046">
    <property type="protein sequence ID" value="CAF2743680.1"/>
    <property type="molecule type" value="Genomic_DNA"/>
</dbReference>
<evidence type="ECO:0000313" key="2">
    <source>
        <dbReference type="Proteomes" id="UP000675881"/>
    </source>
</evidence>
<organism evidence="1 2">
    <name type="scientific">Lepeophtheirus salmonis</name>
    <name type="common">Salmon louse</name>
    <name type="synonym">Caligus salmonis</name>
    <dbReference type="NCBI Taxonomy" id="72036"/>
    <lineage>
        <taxon>Eukaryota</taxon>
        <taxon>Metazoa</taxon>
        <taxon>Ecdysozoa</taxon>
        <taxon>Arthropoda</taxon>
        <taxon>Crustacea</taxon>
        <taxon>Multicrustacea</taxon>
        <taxon>Hexanauplia</taxon>
        <taxon>Copepoda</taxon>
        <taxon>Siphonostomatoida</taxon>
        <taxon>Caligidae</taxon>
        <taxon>Lepeophtheirus</taxon>
    </lineage>
</organism>
<gene>
    <name evidence="1" type="ORF">LSAA_173</name>
</gene>
<reference evidence="1" key="1">
    <citation type="submission" date="2021-02" db="EMBL/GenBank/DDBJ databases">
        <authorList>
            <person name="Bekaert M."/>
        </authorList>
    </citation>
    <scope>NUCLEOTIDE SEQUENCE</scope>
    <source>
        <strain evidence="1">IoA-00</strain>
    </source>
</reference>
<dbReference type="Proteomes" id="UP000675881">
    <property type="component" value="Unassembled WGS sequence"/>
</dbReference>
<accession>A0A817FB35</accession>
<proteinExistence type="predicted"/>
<evidence type="ECO:0000313" key="1">
    <source>
        <dbReference type="EMBL" id="CAF2743680.1"/>
    </source>
</evidence>
<name>A0A817FB35_LEPSM</name>
<comment type="caution">
    <text evidence="1">The sequence shown here is derived from an EMBL/GenBank/DDBJ whole genome shotgun (WGS) entry which is preliminary data.</text>
</comment>
<protein>
    <submittedName>
        <fullName evidence="1">(salmon louse) hypothetical protein</fullName>
    </submittedName>
</protein>